<reference evidence="1 2" key="1">
    <citation type="submission" date="2020-11" db="EMBL/GenBank/DDBJ databases">
        <title>Complete genome sequence for Salinimonas sp. strain G2-b.</title>
        <authorList>
            <person name="Park S.-J."/>
        </authorList>
    </citation>
    <scope>NUCLEOTIDE SEQUENCE [LARGE SCALE GENOMIC DNA]</scope>
    <source>
        <strain evidence="1 2">G2-b</strain>
    </source>
</reference>
<dbReference type="EMBL" id="CP064795">
    <property type="protein sequence ID" value="QPG05741.1"/>
    <property type="molecule type" value="Genomic_DNA"/>
</dbReference>
<dbReference type="Proteomes" id="UP000595095">
    <property type="component" value="Chromosome"/>
</dbReference>
<dbReference type="KEGG" id="smaa:IT774_00130"/>
<proteinExistence type="predicted"/>
<sequence>MRNISEFAKREFCWVSYVRGKACRVDVSIEKFGVPLEEFLASTRLGTKETKQNNELDFEVAVIKLVSKASELRIQAQQHGVASPKNMAALAKVESGNTFSLNRGEKNALKNLIKRLDVNLASL</sequence>
<evidence type="ECO:0000313" key="2">
    <source>
        <dbReference type="Proteomes" id="UP000595095"/>
    </source>
</evidence>
<name>A0A7S9DXE8_9ALTE</name>
<dbReference type="RefSeq" id="WP_195810824.1">
    <property type="nucleotide sequence ID" value="NZ_CP064795.1"/>
</dbReference>
<keyword evidence="2" id="KW-1185">Reference proteome</keyword>
<protein>
    <submittedName>
        <fullName evidence="1">Uncharacterized protein</fullName>
    </submittedName>
</protein>
<organism evidence="1 2">
    <name type="scientific">Salinimonas marina</name>
    <dbReference type="NCBI Taxonomy" id="2785918"/>
    <lineage>
        <taxon>Bacteria</taxon>
        <taxon>Pseudomonadati</taxon>
        <taxon>Pseudomonadota</taxon>
        <taxon>Gammaproteobacteria</taxon>
        <taxon>Alteromonadales</taxon>
        <taxon>Alteromonadaceae</taxon>
        <taxon>Alteromonas/Salinimonas group</taxon>
        <taxon>Salinimonas</taxon>
    </lineage>
</organism>
<gene>
    <name evidence="1" type="ORF">IT774_00130</name>
</gene>
<evidence type="ECO:0000313" key="1">
    <source>
        <dbReference type="EMBL" id="QPG05741.1"/>
    </source>
</evidence>
<dbReference type="AlphaFoldDB" id="A0A7S9DXE8"/>
<accession>A0A7S9DXE8</accession>